<protein>
    <submittedName>
        <fullName evidence="7">Protein tyrosine phosphatase</fullName>
    </submittedName>
</protein>
<keyword evidence="3" id="KW-0904">Protein phosphatase</keyword>
<proteinExistence type="inferred from homology"/>
<comment type="similarity">
    <text evidence="1">Belongs to the low molecular weight phosphotyrosine protein phosphatase family.</text>
</comment>
<comment type="caution">
    <text evidence="7">The sequence shown here is derived from an EMBL/GenBank/DDBJ whole genome shotgun (WGS) entry which is preliminary data.</text>
</comment>
<reference evidence="7 8" key="1">
    <citation type="submission" date="2019-10" db="EMBL/GenBank/DDBJ databases">
        <title>Alkaliphilus serpentinus sp. nov. and Alkaliphilus pronyensis sp. nov., two novel anaerobic alkaliphilic species isolated from the serpentinized-hosted hydrothermal field of the Prony Bay (New Caledonia).</title>
        <authorList>
            <person name="Postec A."/>
        </authorList>
    </citation>
    <scope>NUCLEOTIDE SEQUENCE [LARGE SCALE GENOMIC DNA]</scope>
    <source>
        <strain evidence="7 8">LacV</strain>
    </source>
</reference>
<dbReference type="SMART" id="SM00226">
    <property type="entry name" value="LMWPc"/>
    <property type="match status" value="1"/>
</dbReference>
<feature type="active site" evidence="4">
    <location>
        <position position="17"/>
    </location>
</feature>
<dbReference type="GO" id="GO:0004725">
    <property type="term" value="F:protein tyrosine phosphatase activity"/>
    <property type="evidence" value="ECO:0007669"/>
    <property type="project" value="InterPro"/>
</dbReference>
<dbReference type="SUPFAM" id="SSF52788">
    <property type="entry name" value="Phosphotyrosine protein phosphatases I"/>
    <property type="match status" value="1"/>
</dbReference>
<gene>
    <name evidence="7" type="ORF">F8154_00780</name>
</gene>
<evidence type="ECO:0000256" key="4">
    <source>
        <dbReference type="PIRSR" id="PIRSR617867-1"/>
    </source>
</evidence>
<dbReference type="Pfam" id="PF01451">
    <property type="entry name" value="LMWPc"/>
    <property type="match status" value="1"/>
</dbReference>
<evidence type="ECO:0000259" key="6">
    <source>
        <dbReference type="SMART" id="SM00226"/>
    </source>
</evidence>
<keyword evidence="5" id="KW-0175">Coiled coil</keyword>
<evidence type="ECO:0000313" key="8">
    <source>
        <dbReference type="Proteomes" id="UP000432715"/>
    </source>
</evidence>
<evidence type="ECO:0000256" key="3">
    <source>
        <dbReference type="ARBA" id="ARBA00022912"/>
    </source>
</evidence>
<name>A0A6I0FM14_9FIRM</name>
<keyword evidence="2" id="KW-0378">Hydrolase</keyword>
<evidence type="ECO:0000256" key="5">
    <source>
        <dbReference type="SAM" id="Coils"/>
    </source>
</evidence>
<dbReference type="CDD" id="cd16344">
    <property type="entry name" value="LMWPAP"/>
    <property type="match status" value="1"/>
</dbReference>
<accession>A0A6I0FM14</accession>
<dbReference type="Proteomes" id="UP000432715">
    <property type="component" value="Unassembled WGS sequence"/>
</dbReference>
<dbReference type="EMBL" id="WBZC01000002">
    <property type="protein sequence ID" value="KAB3539719.1"/>
    <property type="molecule type" value="Genomic_DNA"/>
</dbReference>
<dbReference type="InterPro" id="IPR050438">
    <property type="entry name" value="LMW_PTPase"/>
</dbReference>
<dbReference type="OrthoDB" id="9784339at2"/>
<evidence type="ECO:0000313" key="7">
    <source>
        <dbReference type="EMBL" id="KAB3539719.1"/>
    </source>
</evidence>
<dbReference type="AlphaFoldDB" id="A0A6I0FM14"/>
<dbReference type="InterPro" id="IPR023485">
    <property type="entry name" value="Ptyr_pPase"/>
</dbReference>
<dbReference type="PRINTS" id="PR00719">
    <property type="entry name" value="LMWPTPASE"/>
</dbReference>
<dbReference type="PANTHER" id="PTHR11717">
    <property type="entry name" value="LOW MOLECULAR WEIGHT PROTEIN TYROSINE PHOSPHATASE"/>
    <property type="match status" value="1"/>
</dbReference>
<dbReference type="InterPro" id="IPR017867">
    <property type="entry name" value="Tyr_phospatase_low_mol_wt"/>
</dbReference>
<feature type="coiled-coil region" evidence="5">
    <location>
        <begin position="143"/>
        <end position="229"/>
    </location>
</feature>
<evidence type="ECO:0000256" key="1">
    <source>
        <dbReference type="ARBA" id="ARBA00011063"/>
    </source>
</evidence>
<feature type="domain" description="Phosphotyrosine protein phosphatase I" evidence="6">
    <location>
        <begin position="5"/>
        <end position="195"/>
    </location>
</feature>
<organism evidence="7 8">
    <name type="scientific">Alkaliphilus pronyensis</name>
    <dbReference type="NCBI Taxonomy" id="1482732"/>
    <lineage>
        <taxon>Bacteria</taxon>
        <taxon>Bacillati</taxon>
        <taxon>Bacillota</taxon>
        <taxon>Clostridia</taxon>
        <taxon>Peptostreptococcales</taxon>
        <taxon>Natronincolaceae</taxon>
        <taxon>Alkaliphilus</taxon>
    </lineage>
</organism>
<dbReference type="InterPro" id="IPR036196">
    <property type="entry name" value="Ptyr_pPase_sf"/>
</dbReference>
<dbReference type="Gene3D" id="3.40.50.2300">
    <property type="match status" value="1"/>
</dbReference>
<evidence type="ECO:0000256" key="2">
    <source>
        <dbReference type="ARBA" id="ARBA00022801"/>
    </source>
</evidence>
<feature type="active site" description="Nucleophile" evidence="4">
    <location>
        <position position="11"/>
    </location>
</feature>
<keyword evidence="8" id="KW-1185">Reference proteome</keyword>
<dbReference type="PANTHER" id="PTHR11717:SF31">
    <property type="entry name" value="LOW MOLECULAR WEIGHT PROTEIN-TYROSINE-PHOSPHATASE ETP-RELATED"/>
    <property type="match status" value="1"/>
</dbReference>
<sequence>MRQVKKILFVCTGNTCRSSMAEALFKEILKKENRTDIEVMSAGTGAIDGDKASFQARETMKELGINIEDHKSKYLSKKMIDEADLVLTMTSNHKAKVLSISPKAEGKVFTLKEYAYTGESIEALLDEMDEIYKSINEKKKIFINDNIKKLNELKNKREDLLKELHRIDDDVNQLEEEFRDTIEKLEERIIQLKARIPDLEIADPFGQPIDEYRKSAHEIKESLEKIIQKIKK</sequence>